<feature type="domain" description="Chromo" evidence="2">
    <location>
        <begin position="25"/>
        <end position="89"/>
    </location>
</feature>
<dbReference type="InterPro" id="IPR016197">
    <property type="entry name" value="Chromo-like_dom_sf"/>
</dbReference>
<accession>A0ABY9C8A0</accession>
<evidence type="ECO:0000256" key="1">
    <source>
        <dbReference type="SAM" id="MobiDB-lite"/>
    </source>
</evidence>
<dbReference type="EMBL" id="CP126654">
    <property type="protein sequence ID" value="WJZ91324.1"/>
    <property type="molecule type" value="Genomic_DNA"/>
</dbReference>
<dbReference type="Proteomes" id="UP001227230">
    <property type="component" value="Chromosome 7"/>
</dbReference>
<sequence>MGKRKQHSKHRKRMGLHPSEASREKEVKNILAERVTRRQGVPPVIEYLVRWKGLPKRPVSWEHADALRKFWKHIERFQNEATTRTSTASVGESVTGCFK</sequence>
<proteinExistence type="predicted"/>
<gene>
    <name evidence="3" type="ORF">VitviT2T_010407</name>
</gene>
<dbReference type="InterPro" id="IPR023780">
    <property type="entry name" value="Chromo_domain"/>
</dbReference>
<dbReference type="InterPro" id="IPR000953">
    <property type="entry name" value="Chromo/chromo_shadow_dom"/>
</dbReference>
<evidence type="ECO:0000313" key="4">
    <source>
        <dbReference type="Proteomes" id="UP001227230"/>
    </source>
</evidence>
<evidence type="ECO:0000259" key="2">
    <source>
        <dbReference type="PROSITE" id="PS50013"/>
    </source>
</evidence>
<dbReference type="SUPFAM" id="SSF54160">
    <property type="entry name" value="Chromo domain-like"/>
    <property type="match status" value="1"/>
</dbReference>
<keyword evidence="4" id="KW-1185">Reference proteome</keyword>
<feature type="compositionally biased region" description="Basic residues" evidence="1">
    <location>
        <begin position="1"/>
        <end position="15"/>
    </location>
</feature>
<protein>
    <recommendedName>
        <fullName evidence="2">Chromo domain-containing protein</fullName>
    </recommendedName>
</protein>
<reference evidence="3 4" key="1">
    <citation type="journal article" date="2023" name="Hortic Res">
        <title>The complete reference genome for grapevine (Vitis vinifera L.) genetics and breeding.</title>
        <authorList>
            <person name="Shi X."/>
            <person name="Cao S."/>
            <person name="Wang X."/>
            <person name="Huang S."/>
            <person name="Wang Y."/>
            <person name="Liu Z."/>
            <person name="Liu W."/>
            <person name="Leng X."/>
            <person name="Peng Y."/>
            <person name="Wang N."/>
            <person name="Wang Y."/>
            <person name="Ma Z."/>
            <person name="Xu X."/>
            <person name="Zhang F."/>
            <person name="Xue H."/>
            <person name="Zhong H."/>
            <person name="Wang Y."/>
            <person name="Zhang K."/>
            <person name="Velt A."/>
            <person name="Avia K."/>
            <person name="Holtgrawe D."/>
            <person name="Grimplet J."/>
            <person name="Matus J.T."/>
            <person name="Ware D."/>
            <person name="Wu X."/>
            <person name="Wang H."/>
            <person name="Liu C."/>
            <person name="Fang Y."/>
            <person name="Rustenholz C."/>
            <person name="Cheng Z."/>
            <person name="Xiao H."/>
            <person name="Zhou Y."/>
        </authorList>
    </citation>
    <scope>NUCLEOTIDE SEQUENCE [LARGE SCALE GENOMIC DNA]</scope>
    <source>
        <strain evidence="4">cv. Pinot noir / PN40024</strain>
        <tissue evidence="3">Leaf</tissue>
    </source>
</reference>
<organism evidence="3 4">
    <name type="scientific">Vitis vinifera</name>
    <name type="common">Grape</name>
    <dbReference type="NCBI Taxonomy" id="29760"/>
    <lineage>
        <taxon>Eukaryota</taxon>
        <taxon>Viridiplantae</taxon>
        <taxon>Streptophyta</taxon>
        <taxon>Embryophyta</taxon>
        <taxon>Tracheophyta</taxon>
        <taxon>Spermatophyta</taxon>
        <taxon>Magnoliopsida</taxon>
        <taxon>eudicotyledons</taxon>
        <taxon>Gunneridae</taxon>
        <taxon>Pentapetalae</taxon>
        <taxon>rosids</taxon>
        <taxon>Vitales</taxon>
        <taxon>Vitaceae</taxon>
        <taxon>Viteae</taxon>
        <taxon>Vitis</taxon>
    </lineage>
</organism>
<dbReference type="Gene3D" id="2.40.50.40">
    <property type="match status" value="1"/>
</dbReference>
<name>A0ABY9C8A0_VITVI</name>
<dbReference type="SMART" id="SM00298">
    <property type="entry name" value="CHROMO"/>
    <property type="match status" value="1"/>
</dbReference>
<dbReference type="PROSITE" id="PS50013">
    <property type="entry name" value="CHROMO_2"/>
    <property type="match status" value="1"/>
</dbReference>
<feature type="region of interest" description="Disordered" evidence="1">
    <location>
        <begin position="1"/>
        <end position="25"/>
    </location>
</feature>
<evidence type="ECO:0000313" key="3">
    <source>
        <dbReference type="EMBL" id="WJZ91324.1"/>
    </source>
</evidence>
<dbReference type="Pfam" id="PF00385">
    <property type="entry name" value="Chromo"/>
    <property type="match status" value="1"/>
</dbReference>